<feature type="region of interest" description="Disordered" evidence="1">
    <location>
        <begin position="1"/>
        <end position="21"/>
    </location>
</feature>
<dbReference type="Proteomes" id="UP000593564">
    <property type="component" value="Unassembled WGS sequence"/>
</dbReference>
<dbReference type="SUPFAM" id="SSF51161">
    <property type="entry name" value="Trimeric LpxA-like enzymes"/>
    <property type="match status" value="1"/>
</dbReference>
<reference evidence="2 3" key="2">
    <citation type="submission" date="2020-07" db="EMBL/GenBank/DDBJ databases">
        <title>Genome assembly of wild tea tree DASZ reveals pedigree and selection history of tea varieties.</title>
        <authorList>
            <person name="Zhang W."/>
        </authorList>
    </citation>
    <scope>NUCLEOTIDE SEQUENCE [LARGE SCALE GENOMIC DNA]</scope>
    <source>
        <strain evidence="3">cv. G240</strain>
        <tissue evidence="2">Leaf</tissue>
    </source>
</reference>
<accession>A0A7J7FQP1</accession>
<evidence type="ECO:0000313" key="2">
    <source>
        <dbReference type="EMBL" id="KAF5930610.1"/>
    </source>
</evidence>
<organism evidence="2 3">
    <name type="scientific">Camellia sinensis</name>
    <name type="common">Tea plant</name>
    <name type="synonym">Thea sinensis</name>
    <dbReference type="NCBI Taxonomy" id="4442"/>
    <lineage>
        <taxon>Eukaryota</taxon>
        <taxon>Viridiplantae</taxon>
        <taxon>Streptophyta</taxon>
        <taxon>Embryophyta</taxon>
        <taxon>Tracheophyta</taxon>
        <taxon>Spermatophyta</taxon>
        <taxon>Magnoliopsida</taxon>
        <taxon>eudicotyledons</taxon>
        <taxon>Gunneridae</taxon>
        <taxon>Pentapetalae</taxon>
        <taxon>asterids</taxon>
        <taxon>Ericales</taxon>
        <taxon>Theaceae</taxon>
        <taxon>Camellia</taxon>
    </lineage>
</organism>
<proteinExistence type="predicted"/>
<keyword evidence="3" id="KW-1185">Reference proteome</keyword>
<evidence type="ECO:0000313" key="3">
    <source>
        <dbReference type="Proteomes" id="UP000593564"/>
    </source>
</evidence>
<dbReference type="EMBL" id="JACBKZ010000015">
    <property type="protein sequence ID" value="KAF5930610.1"/>
    <property type="molecule type" value="Genomic_DNA"/>
</dbReference>
<evidence type="ECO:0000256" key="1">
    <source>
        <dbReference type="SAM" id="MobiDB-lite"/>
    </source>
</evidence>
<dbReference type="AlphaFoldDB" id="A0A7J7FQP1"/>
<name>A0A7J7FQP1_CAMSI</name>
<dbReference type="InterPro" id="IPR011004">
    <property type="entry name" value="Trimer_LpxA-like_sf"/>
</dbReference>
<reference evidence="3" key="1">
    <citation type="journal article" date="2020" name="Nat. Commun.">
        <title>Genome assembly of wild tea tree DASZ reveals pedigree and selection history of tea varieties.</title>
        <authorList>
            <person name="Zhang W."/>
            <person name="Zhang Y."/>
            <person name="Qiu H."/>
            <person name="Guo Y."/>
            <person name="Wan H."/>
            <person name="Zhang X."/>
            <person name="Scossa F."/>
            <person name="Alseekh S."/>
            <person name="Zhang Q."/>
            <person name="Wang P."/>
            <person name="Xu L."/>
            <person name="Schmidt M.H."/>
            <person name="Jia X."/>
            <person name="Li D."/>
            <person name="Zhu A."/>
            <person name="Guo F."/>
            <person name="Chen W."/>
            <person name="Ni D."/>
            <person name="Usadel B."/>
            <person name="Fernie A.R."/>
            <person name="Wen W."/>
        </authorList>
    </citation>
    <scope>NUCLEOTIDE SEQUENCE [LARGE SCALE GENOMIC DNA]</scope>
    <source>
        <strain evidence="3">cv. G240</strain>
    </source>
</reference>
<comment type="caution">
    <text evidence="2">The sequence shown here is derived from an EMBL/GenBank/DDBJ whole genome shotgun (WGS) entry which is preliminary data.</text>
</comment>
<gene>
    <name evidence="2" type="ORF">HYC85_031483</name>
</gene>
<sequence length="89" mass="10225">MKLMLKLQHGSRGKSSYWNRGKYKNQVQNSSKHFSTSMLASQKRINFHNSLLVSYDPMFTILCRNCIIDKNARIGKNVVIANSKVSFSK</sequence>
<protein>
    <submittedName>
        <fullName evidence="2">Uncharacterized protein</fullName>
    </submittedName>
</protein>